<accession>A0A2A9PDH2</accession>
<dbReference type="SUPFAM" id="SSF48452">
    <property type="entry name" value="TPR-like"/>
    <property type="match status" value="1"/>
</dbReference>
<dbReference type="PROSITE" id="PS50280">
    <property type="entry name" value="SET"/>
    <property type="match status" value="1"/>
</dbReference>
<dbReference type="InterPro" id="IPR011990">
    <property type="entry name" value="TPR-like_helical_dom_sf"/>
</dbReference>
<dbReference type="PANTHER" id="PTHR47643">
    <property type="entry name" value="TPR DOMAIN PROTEIN (AFU_ORTHOLOGUE AFUA_5G12710)"/>
    <property type="match status" value="1"/>
</dbReference>
<sequence length="738" mass="81619">MDTKDVSDTESFKAYLDNIISLAERALRRKGQSVHDHPSPEEIIFGFMLTRARTFMCHFRDKSIAMSLVPAPYAACSRSFTELTPIMISDMRLETHHRGSKTLLRVCTPENRITAVMAIVEDEQGTAALLQLYYQPEETDVPVECILKPGHVCLVKEPYFKCANDGTYSIRVDHVSDIIWLENNDEKIPKEWRKASVPSNSSLSLSYRYQGNEAVGLQMYSSAIAAATTAEEEQIAYLNRSLANLKLDRPEKALSDAVHINAGSSPSEEKQLFREARALYELGKMESSRDSLQKLVQLFPNNTAAKEELNRATARLQEQQTGEYDFDLMYKQSKATPPLIDCATFSAPVEVRVSPGRGRGLFTKEAVSAGQLLLCEKAFAYAYAEEDDTAILVNQATRRMTVGGQARLLTQLVQKLYHNPQLSRPFMDLHHGDYAASAVLDCDGRPVVDSFMVERIMALNSFGAPRTSLESLAAVMTDEGERDKLARCTGFTTTGIWLLASHINHSCVANCRRSFIGDMQIVRATKDLPAGSELVFFYHPPLPYQSYKEAQAKLSPWGFTCDCELCQIGKATTGAALKRRKDLRSDLSKAMDHSVGAANAAGAKQVLKKMAKTYPAAGGSSVRLELWDPYFALGGALVSAGKPVAGVEMLVRGFEALGFDITARAPVSGKGTKLEVRRWGQACEWTPFAFFKLCKAFEVLAPELCAVAKTYFETAYIMVVGEGSTAKGFFKTINEETK</sequence>
<organism evidence="2 3">
    <name type="scientific">Ophiocordyceps unilateralis</name>
    <name type="common">Zombie-ant fungus</name>
    <name type="synonym">Torrubia unilateralis</name>
    <dbReference type="NCBI Taxonomy" id="268505"/>
    <lineage>
        <taxon>Eukaryota</taxon>
        <taxon>Fungi</taxon>
        <taxon>Dikarya</taxon>
        <taxon>Ascomycota</taxon>
        <taxon>Pezizomycotina</taxon>
        <taxon>Sordariomycetes</taxon>
        <taxon>Hypocreomycetidae</taxon>
        <taxon>Hypocreales</taxon>
        <taxon>Ophiocordycipitaceae</taxon>
        <taxon>Ophiocordyceps</taxon>
    </lineage>
</organism>
<evidence type="ECO:0000313" key="2">
    <source>
        <dbReference type="EMBL" id="PFH59061.1"/>
    </source>
</evidence>
<dbReference type="PANTHER" id="PTHR47643:SF2">
    <property type="entry name" value="TPR DOMAIN PROTEIN (AFU_ORTHOLOGUE AFUA_5G12710)"/>
    <property type="match status" value="1"/>
</dbReference>
<dbReference type="CDD" id="cd20071">
    <property type="entry name" value="SET_SMYD"/>
    <property type="match status" value="1"/>
</dbReference>
<evidence type="ECO:0000313" key="3">
    <source>
        <dbReference type="Proteomes" id="UP000037136"/>
    </source>
</evidence>
<dbReference type="Proteomes" id="UP000037136">
    <property type="component" value="Unassembled WGS sequence"/>
</dbReference>
<feature type="domain" description="SET" evidence="1">
    <location>
        <begin position="347"/>
        <end position="539"/>
    </location>
</feature>
<protein>
    <recommendedName>
        <fullName evidence="1">SET domain-containing protein</fullName>
    </recommendedName>
</protein>
<dbReference type="EMBL" id="LAZP02000230">
    <property type="protein sequence ID" value="PFH59061.1"/>
    <property type="molecule type" value="Genomic_DNA"/>
</dbReference>
<gene>
    <name evidence="2" type="ORF">XA68_12879</name>
</gene>
<name>A0A2A9PDH2_OPHUN</name>
<dbReference type="InterPro" id="IPR001214">
    <property type="entry name" value="SET_dom"/>
</dbReference>
<evidence type="ECO:0000259" key="1">
    <source>
        <dbReference type="PROSITE" id="PS50280"/>
    </source>
</evidence>
<keyword evidence="3" id="KW-1185">Reference proteome</keyword>
<dbReference type="AlphaFoldDB" id="A0A2A9PDH2"/>
<reference evidence="2 3" key="1">
    <citation type="journal article" date="2015" name="BMC Genomics">
        <title>Gene expression during zombie ant biting behavior reflects the complexity underlying fungal parasitic behavioral manipulation.</title>
        <authorList>
            <person name="de Bekker C."/>
            <person name="Ohm R.A."/>
            <person name="Loreto R.G."/>
            <person name="Sebastian A."/>
            <person name="Albert I."/>
            <person name="Merrow M."/>
            <person name="Brachmann A."/>
            <person name="Hughes D.P."/>
        </authorList>
    </citation>
    <scope>NUCLEOTIDE SEQUENCE [LARGE SCALE GENOMIC DNA]</scope>
    <source>
        <strain evidence="2 3">SC16a</strain>
    </source>
</reference>
<dbReference type="Gene3D" id="1.25.40.10">
    <property type="entry name" value="Tetratricopeptide repeat domain"/>
    <property type="match status" value="1"/>
</dbReference>
<dbReference type="OrthoDB" id="438641at2759"/>
<comment type="caution">
    <text evidence="2">The sequence shown here is derived from an EMBL/GenBank/DDBJ whole genome shotgun (WGS) entry which is preliminary data.</text>
</comment>
<dbReference type="Pfam" id="PF00856">
    <property type="entry name" value="SET"/>
    <property type="match status" value="1"/>
</dbReference>
<dbReference type="Gene3D" id="2.170.270.10">
    <property type="entry name" value="SET domain"/>
    <property type="match status" value="1"/>
</dbReference>
<dbReference type="STRING" id="268505.A0A2A9PDH2"/>
<proteinExistence type="predicted"/>
<dbReference type="InterPro" id="IPR053209">
    <property type="entry name" value="Gramillin-biosynth_MTr"/>
</dbReference>
<dbReference type="SMART" id="SM00317">
    <property type="entry name" value="SET"/>
    <property type="match status" value="1"/>
</dbReference>
<dbReference type="InterPro" id="IPR046341">
    <property type="entry name" value="SET_dom_sf"/>
</dbReference>
<dbReference type="SUPFAM" id="SSF82199">
    <property type="entry name" value="SET domain"/>
    <property type="match status" value="1"/>
</dbReference>
<reference evidence="2 3" key="2">
    <citation type="journal article" date="2017" name="Sci. Rep.">
        <title>Ant-infecting Ophiocordyceps genomes reveal a high diversity of potential behavioral manipulation genes and a possible major role for enterotoxins.</title>
        <authorList>
            <person name="de Bekker C."/>
            <person name="Ohm R.A."/>
            <person name="Evans H.C."/>
            <person name="Brachmann A."/>
            <person name="Hughes D.P."/>
        </authorList>
    </citation>
    <scope>NUCLEOTIDE SEQUENCE [LARGE SCALE GENOMIC DNA]</scope>
    <source>
        <strain evidence="2 3">SC16a</strain>
    </source>
</reference>